<protein>
    <submittedName>
        <fullName evidence="2">Polymer-forming cytoskeletal protein</fullName>
    </submittedName>
</protein>
<dbReference type="AlphaFoldDB" id="A0A7C9ICN5"/>
<accession>A0A7C9ICN5</accession>
<reference evidence="2 3" key="1">
    <citation type="submission" date="2019-12" db="EMBL/GenBank/DDBJ databases">
        <title>Deinococcus sp. HMF7620 Genome sequencing and assembly.</title>
        <authorList>
            <person name="Kang H."/>
            <person name="Kim H."/>
            <person name="Joh K."/>
        </authorList>
    </citation>
    <scope>NUCLEOTIDE SEQUENCE [LARGE SCALE GENOMIC DNA]</scope>
    <source>
        <strain evidence="2 3">HMF7620</strain>
    </source>
</reference>
<sequence>MFRAGPPWLRLLHQEADGDLTPAEAALLAAVPDQTEVARQRDRLAAAAHALTVLPPLPRSVAAAVAQDIRLHAALRTPLPVAPTSVAAAVAAEVKLDCTLALTAPPALPRSVAAQVSQLVRVSHALQTGPALPHSVAPQVAAEIATAARLQAAAPVLPRSVAAQVSQRLAEEQVLTRTGSAPLPVPSAAAALIGTQRNPAPLILVGSLLTALTVLAVSSAWPNLTAGALVLQTLLAQVSPLAGVGLGLALLTSLLVAWRPVPAAQRYGGLAFALSAVLTLPALYAVTQSGTIRFGEDVVVSGPVRGNVIAVGGNVELQPSAQVSGEVVTLLGDVRRAAGARVQGRVNALLGHAPGDREALETPVPPGLGAVTAAAFRPVLGWLGGAAWPQVFVTLTGGALLLLFVSGLAPLLARRQRHAPVRTLALGVLALSALLGPAAGLALVGLLGPAMIALALSALLTAVGLSVSAYDAGRALAVRARLPLPDVVGAMLGLSAVAASISLPPLAFAAALVGGCWGAGTLLLTRTASDTEAPAPLPTAA</sequence>
<evidence type="ECO:0000313" key="3">
    <source>
        <dbReference type="Proteomes" id="UP000483286"/>
    </source>
</evidence>
<keyword evidence="3" id="KW-1185">Reference proteome</keyword>
<comment type="caution">
    <text evidence="2">The sequence shown here is derived from an EMBL/GenBank/DDBJ whole genome shotgun (WGS) entry which is preliminary data.</text>
</comment>
<keyword evidence="1" id="KW-1133">Transmembrane helix</keyword>
<gene>
    <name evidence="2" type="ORF">GO986_14610</name>
</gene>
<name>A0A7C9ICN5_9DEIO</name>
<feature type="transmembrane region" description="Helical" evidence="1">
    <location>
        <begin position="450"/>
        <end position="470"/>
    </location>
</feature>
<feature type="transmembrane region" description="Helical" evidence="1">
    <location>
        <begin position="202"/>
        <end position="221"/>
    </location>
</feature>
<dbReference type="EMBL" id="WQLB01000021">
    <property type="protein sequence ID" value="MVN87986.1"/>
    <property type="molecule type" value="Genomic_DNA"/>
</dbReference>
<evidence type="ECO:0000256" key="1">
    <source>
        <dbReference type="SAM" id="Phobius"/>
    </source>
</evidence>
<feature type="transmembrane region" description="Helical" evidence="1">
    <location>
        <begin position="387"/>
        <end position="412"/>
    </location>
</feature>
<proteinExistence type="predicted"/>
<keyword evidence="1" id="KW-0472">Membrane</keyword>
<organism evidence="2 3">
    <name type="scientific">Deinococcus arboris</name>
    <dbReference type="NCBI Taxonomy" id="2682977"/>
    <lineage>
        <taxon>Bacteria</taxon>
        <taxon>Thermotogati</taxon>
        <taxon>Deinococcota</taxon>
        <taxon>Deinococci</taxon>
        <taxon>Deinococcales</taxon>
        <taxon>Deinococcaceae</taxon>
        <taxon>Deinococcus</taxon>
    </lineage>
</organism>
<feature type="transmembrane region" description="Helical" evidence="1">
    <location>
        <begin position="270"/>
        <end position="287"/>
    </location>
</feature>
<keyword evidence="1" id="KW-0812">Transmembrane</keyword>
<evidence type="ECO:0000313" key="2">
    <source>
        <dbReference type="EMBL" id="MVN87986.1"/>
    </source>
</evidence>
<feature type="transmembrane region" description="Helical" evidence="1">
    <location>
        <begin position="241"/>
        <end position="258"/>
    </location>
</feature>
<feature type="transmembrane region" description="Helical" evidence="1">
    <location>
        <begin position="424"/>
        <end position="444"/>
    </location>
</feature>
<dbReference type="Proteomes" id="UP000483286">
    <property type="component" value="Unassembled WGS sequence"/>
</dbReference>